<sequence length="871" mass="98575">MNIVNKLTLRQLLLNKRRTLVTIIGTIISVAMITAVASLGVSFMDMMQRQVISDEGEWHVLYENVNRTQLEAIKNDEETKDVILSRDVGYALLGASQNNNKPYIYIEEYNSEGFSNFPVKLKEGRYPDKNNEIIISEAIITNGQVDYKIGDILSLDIGQRVSKDEQEADVVLSQKTQLQKYQGKVQEVLTKENTKIYTVVGIMERPTWEYTWSPGYTAISYIDESMMNSKKEVNVSVLLDDVDFTLFENAKDIASQNDIKKVSFHENLLRYYGVVESDRIRGMIFNLSAIITVIIMVGSISLIYNAFAISVSERSRHLGMLSSVGATKRQKKNSVFFEGTLIGLISIPIGIIAGLVGIDTTFMFINSIIKEALSLSESLRLIVLPETILIATSVSIITIFTSTYIPAKRASNISAIDAIRQTADVKITQKDVKTSILTRNIFGIEGELGLKNLKRNKSRYRATVLSLIISMILFLSVSYFTSSLEKSILLSQDGVNYDIEVFFNDRDKTKQEDLIRKITSLDNIVDANSIASLDVRSWIQEDFIADYLKGDHEEILKNGKYPYNIKLIALDDQALMAYAKEVGVDFKKLMGAEEPFAIIIDTVRFEEAKTGRIVESKVINTEIGQKLDLEFYDSEFEKYIPIDSVEIAALVDKVPMGISSINYKDSFNVIVSEDAFYKIIQDNMNMSESVNRALYLKSDNPLKLQEDSEEIQGLYGEDEMAIYNIYMNRKREEQMIVLMSVFTYAFVLLIASICVANIFNTISTSIALRKREFAMLKSVGMTPKEFNKMINYESLFYGIKALLYGLPISFVVMYLIHKTLMVKFGFVFEIPWVSVSIAIIAVFVIVGVSMLYSSKKIKRENIIDVLKQEII</sequence>
<dbReference type="EMBL" id="QNRX01000009">
    <property type="protein sequence ID" value="RBP63817.1"/>
    <property type="molecule type" value="Genomic_DNA"/>
</dbReference>
<feature type="transmembrane region" description="Helical" evidence="7">
    <location>
        <begin position="20"/>
        <end position="44"/>
    </location>
</feature>
<feature type="transmembrane region" description="Helical" evidence="7">
    <location>
        <begin position="378"/>
        <end position="400"/>
    </location>
</feature>
<feature type="domain" description="ABC3 transporter permease C-terminal" evidence="8">
    <location>
        <begin position="290"/>
        <end position="414"/>
    </location>
</feature>
<keyword evidence="2" id="KW-1003">Cell membrane</keyword>
<feature type="transmembrane region" description="Helical" evidence="7">
    <location>
        <begin position="335"/>
        <end position="358"/>
    </location>
</feature>
<evidence type="ECO:0000256" key="7">
    <source>
        <dbReference type="SAM" id="Phobius"/>
    </source>
</evidence>
<comment type="similarity">
    <text evidence="6">Belongs to the ABC-4 integral membrane protein family.</text>
</comment>
<proteinExistence type="inferred from homology"/>
<feature type="transmembrane region" description="Helical" evidence="7">
    <location>
        <begin position="735"/>
        <end position="759"/>
    </location>
</feature>
<evidence type="ECO:0000313" key="11">
    <source>
        <dbReference type="Proteomes" id="UP000253490"/>
    </source>
</evidence>
<dbReference type="Pfam" id="PF12704">
    <property type="entry name" value="MacB_PCD"/>
    <property type="match status" value="1"/>
</dbReference>
<evidence type="ECO:0000256" key="6">
    <source>
        <dbReference type="ARBA" id="ARBA00038076"/>
    </source>
</evidence>
<feature type="domain" description="ABC3 transporter permease C-terminal" evidence="8">
    <location>
        <begin position="745"/>
        <end position="862"/>
    </location>
</feature>
<feature type="transmembrane region" description="Helical" evidence="7">
    <location>
        <begin position="460"/>
        <end position="480"/>
    </location>
</feature>
<evidence type="ECO:0000256" key="4">
    <source>
        <dbReference type="ARBA" id="ARBA00022989"/>
    </source>
</evidence>
<organism evidence="10 11">
    <name type="scientific">Alkalibaculum bacchi</name>
    <dbReference type="NCBI Taxonomy" id="645887"/>
    <lineage>
        <taxon>Bacteria</taxon>
        <taxon>Bacillati</taxon>
        <taxon>Bacillota</taxon>
        <taxon>Clostridia</taxon>
        <taxon>Eubacteriales</taxon>
        <taxon>Eubacteriaceae</taxon>
        <taxon>Alkalibaculum</taxon>
    </lineage>
</organism>
<dbReference type="OrthoDB" id="9793166at2"/>
<feature type="transmembrane region" description="Helical" evidence="7">
    <location>
        <begin position="283"/>
        <end position="307"/>
    </location>
</feature>
<feature type="transmembrane region" description="Helical" evidence="7">
    <location>
        <begin position="832"/>
        <end position="852"/>
    </location>
</feature>
<keyword evidence="4 7" id="KW-1133">Transmembrane helix</keyword>
<dbReference type="InterPro" id="IPR003838">
    <property type="entry name" value="ABC3_permease_C"/>
</dbReference>
<evidence type="ECO:0000256" key="3">
    <source>
        <dbReference type="ARBA" id="ARBA00022692"/>
    </source>
</evidence>
<dbReference type="PANTHER" id="PTHR30572:SF4">
    <property type="entry name" value="ABC TRANSPORTER PERMEASE YTRF"/>
    <property type="match status" value="1"/>
</dbReference>
<protein>
    <submittedName>
        <fullName evidence="10">Putative ABC transport system permease protein</fullName>
    </submittedName>
</protein>
<keyword evidence="11" id="KW-1185">Reference proteome</keyword>
<name>A0A366I681_9FIRM</name>
<dbReference type="InterPro" id="IPR025857">
    <property type="entry name" value="MacB_PCD"/>
</dbReference>
<dbReference type="InterPro" id="IPR050250">
    <property type="entry name" value="Macrolide_Exporter_MacB"/>
</dbReference>
<comment type="subcellular location">
    <subcellularLocation>
        <location evidence="1">Cell membrane</location>
        <topology evidence="1">Multi-pass membrane protein</topology>
    </subcellularLocation>
</comment>
<evidence type="ECO:0000256" key="2">
    <source>
        <dbReference type="ARBA" id="ARBA00022475"/>
    </source>
</evidence>
<evidence type="ECO:0000259" key="8">
    <source>
        <dbReference type="Pfam" id="PF02687"/>
    </source>
</evidence>
<dbReference type="AlphaFoldDB" id="A0A366I681"/>
<feature type="transmembrane region" description="Helical" evidence="7">
    <location>
        <begin position="794"/>
        <end position="816"/>
    </location>
</feature>
<feature type="domain" description="MacB-like periplasmic core" evidence="9">
    <location>
        <begin position="19"/>
        <end position="214"/>
    </location>
</feature>
<dbReference type="RefSeq" id="WP_113920693.1">
    <property type="nucleotide sequence ID" value="NZ_QNRX01000009.1"/>
</dbReference>
<dbReference type="GO" id="GO:0022857">
    <property type="term" value="F:transmembrane transporter activity"/>
    <property type="evidence" value="ECO:0007669"/>
    <property type="project" value="TreeGrafter"/>
</dbReference>
<reference evidence="10 11" key="1">
    <citation type="submission" date="2018-06" db="EMBL/GenBank/DDBJ databases">
        <title>Genomic Encyclopedia of Type Strains, Phase IV (KMG-IV): sequencing the most valuable type-strain genomes for metagenomic binning, comparative biology and taxonomic classification.</title>
        <authorList>
            <person name="Goeker M."/>
        </authorList>
    </citation>
    <scope>NUCLEOTIDE SEQUENCE [LARGE SCALE GENOMIC DNA]</scope>
    <source>
        <strain evidence="10 11">DSM 22112</strain>
    </source>
</reference>
<evidence type="ECO:0000256" key="5">
    <source>
        <dbReference type="ARBA" id="ARBA00023136"/>
    </source>
</evidence>
<comment type="caution">
    <text evidence="10">The sequence shown here is derived from an EMBL/GenBank/DDBJ whole genome shotgun (WGS) entry which is preliminary data.</text>
</comment>
<gene>
    <name evidence="10" type="ORF">DES36_10934</name>
</gene>
<dbReference type="PANTHER" id="PTHR30572">
    <property type="entry name" value="MEMBRANE COMPONENT OF TRANSPORTER-RELATED"/>
    <property type="match status" value="1"/>
</dbReference>
<evidence type="ECO:0000259" key="9">
    <source>
        <dbReference type="Pfam" id="PF12704"/>
    </source>
</evidence>
<accession>A0A366I681</accession>
<keyword evidence="3 7" id="KW-0812">Transmembrane</keyword>
<evidence type="ECO:0000313" key="10">
    <source>
        <dbReference type="EMBL" id="RBP63817.1"/>
    </source>
</evidence>
<dbReference type="GO" id="GO:0005886">
    <property type="term" value="C:plasma membrane"/>
    <property type="evidence" value="ECO:0007669"/>
    <property type="project" value="UniProtKB-SubCell"/>
</dbReference>
<dbReference type="Proteomes" id="UP000253490">
    <property type="component" value="Unassembled WGS sequence"/>
</dbReference>
<keyword evidence="5 7" id="KW-0472">Membrane</keyword>
<evidence type="ECO:0000256" key="1">
    <source>
        <dbReference type="ARBA" id="ARBA00004651"/>
    </source>
</evidence>
<dbReference type="Pfam" id="PF02687">
    <property type="entry name" value="FtsX"/>
    <property type="match status" value="2"/>
</dbReference>